<dbReference type="GO" id="GO:0009306">
    <property type="term" value="P:protein secretion"/>
    <property type="evidence" value="ECO:0007669"/>
    <property type="project" value="InterPro"/>
</dbReference>
<comment type="similarity">
    <text evidence="1">Belongs to the type III secretion exporter family.</text>
</comment>
<dbReference type="RefSeq" id="WP_145341535.1">
    <property type="nucleotide sequence ID" value="NZ_CP036261.1"/>
</dbReference>
<feature type="region of interest" description="Disordered" evidence="2">
    <location>
        <begin position="1"/>
        <end position="24"/>
    </location>
</feature>
<dbReference type="Gene3D" id="3.40.1690.10">
    <property type="entry name" value="secretion proteins EscU"/>
    <property type="match status" value="1"/>
</dbReference>
<evidence type="ECO:0000313" key="4">
    <source>
        <dbReference type="EMBL" id="QDS86014.1"/>
    </source>
</evidence>
<dbReference type="InterPro" id="IPR006135">
    <property type="entry name" value="T3SS_substrate_exporter"/>
</dbReference>
<dbReference type="InterPro" id="IPR029025">
    <property type="entry name" value="T3SS_substrate_exporter_C"/>
</dbReference>
<feature type="transmembrane region" description="Helical" evidence="3">
    <location>
        <begin position="145"/>
        <end position="167"/>
    </location>
</feature>
<proteinExistence type="inferred from homology"/>
<keyword evidence="3" id="KW-0812">Transmembrane</keyword>
<keyword evidence="3" id="KW-1133">Transmembrane helix</keyword>
<sequence>MADQDGEKRFSASESRRQKAREQGQVVRSQDLASAALLLAALAVIGYFGRPMVADVAEVLAKSLADSEVEAFTIESASSLLTQTGYFTLMAVGPIMVCMFICAILVNILQTGPMLLPDKLMPKFSNISPMQGIKRLLALPNFMRLGFGIFKLAVISVVAAICLYHWYEAVLAVSQFGVAAVAKVIFDATFFTCLWIGGALFVLAAFDFAFQWWKHEQDLMMTEQEMRDEMKESQGDPQVIARRRQVQRQLAMQRMQSDVPNSDVIVTNPTELAIAIKYDPQTMAAPIVSAKGAGLLAQKIRRMGLEHGIAIVERKPLAQALYKNVEVGHPVPSEQYQAVAEVLRYVYQLEGRAMPDAA</sequence>
<dbReference type="GO" id="GO:0005886">
    <property type="term" value="C:plasma membrane"/>
    <property type="evidence" value="ECO:0007669"/>
    <property type="project" value="TreeGrafter"/>
</dbReference>
<dbReference type="EMBL" id="CP036261">
    <property type="protein sequence ID" value="QDS86014.1"/>
    <property type="molecule type" value="Genomic_DNA"/>
</dbReference>
<gene>
    <name evidence="4" type="primary">flhB</name>
    <name evidence="4" type="ORF">EC9_01720</name>
</gene>
<dbReference type="OrthoDB" id="9807950at2"/>
<evidence type="ECO:0000256" key="3">
    <source>
        <dbReference type="SAM" id="Phobius"/>
    </source>
</evidence>
<name>A0A517LTQ9_9BACT</name>
<evidence type="ECO:0000313" key="5">
    <source>
        <dbReference type="Proteomes" id="UP000319557"/>
    </source>
</evidence>
<keyword evidence="4" id="KW-0966">Cell projection</keyword>
<dbReference type="PRINTS" id="PR00950">
    <property type="entry name" value="TYPE3IMSPROT"/>
</dbReference>
<protein>
    <submittedName>
        <fullName evidence="4">Flagellar biosynthetic protein FlhB</fullName>
    </submittedName>
</protein>
<keyword evidence="4" id="KW-0282">Flagellum</keyword>
<feature type="compositionally biased region" description="Basic and acidic residues" evidence="2">
    <location>
        <begin position="1"/>
        <end position="22"/>
    </location>
</feature>
<keyword evidence="3" id="KW-0472">Membrane</keyword>
<evidence type="ECO:0000256" key="2">
    <source>
        <dbReference type="SAM" id="MobiDB-lite"/>
    </source>
</evidence>
<dbReference type="PANTHER" id="PTHR30531:SF12">
    <property type="entry name" value="FLAGELLAR BIOSYNTHETIC PROTEIN FLHB"/>
    <property type="match status" value="1"/>
</dbReference>
<keyword evidence="4" id="KW-0969">Cilium</keyword>
<reference evidence="4 5" key="1">
    <citation type="submission" date="2019-02" db="EMBL/GenBank/DDBJ databases">
        <title>Deep-cultivation of Planctomycetes and their phenomic and genomic characterization uncovers novel biology.</title>
        <authorList>
            <person name="Wiegand S."/>
            <person name="Jogler M."/>
            <person name="Boedeker C."/>
            <person name="Pinto D."/>
            <person name="Vollmers J."/>
            <person name="Rivas-Marin E."/>
            <person name="Kohn T."/>
            <person name="Peeters S.H."/>
            <person name="Heuer A."/>
            <person name="Rast P."/>
            <person name="Oberbeckmann S."/>
            <person name="Bunk B."/>
            <person name="Jeske O."/>
            <person name="Meyerdierks A."/>
            <person name="Storesund J.E."/>
            <person name="Kallscheuer N."/>
            <person name="Luecker S."/>
            <person name="Lage O.M."/>
            <person name="Pohl T."/>
            <person name="Merkel B.J."/>
            <person name="Hornburger P."/>
            <person name="Mueller R.-W."/>
            <person name="Bruemmer F."/>
            <person name="Labrenz M."/>
            <person name="Spormann A.M."/>
            <person name="Op den Camp H."/>
            <person name="Overmann J."/>
            <person name="Amann R."/>
            <person name="Jetten M.S.M."/>
            <person name="Mascher T."/>
            <person name="Medema M.H."/>
            <person name="Devos D.P."/>
            <person name="Kaster A.-K."/>
            <person name="Ovreas L."/>
            <person name="Rohde M."/>
            <person name="Galperin M.Y."/>
            <person name="Jogler C."/>
        </authorList>
    </citation>
    <scope>NUCLEOTIDE SEQUENCE [LARGE SCALE GENOMIC DNA]</scope>
    <source>
        <strain evidence="4 5">EC9</strain>
    </source>
</reference>
<dbReference type="PANTHER" id="PTHR30531">
    <property type="entry name" value="FLAGELLAR BIOSYNTHETIC PROTEIN FLHB"/>
    <property type="match status" value="1"/>
</dbReference>
<dbReference type="Proteomes" id="UP000319557">
    <property type="component" value="Chromosome"/>
</dbReference>
<accession>A0A517LTQ9</accession>
<dbReference type="KEGG" id="ruv:EC9_01720"/>
<dbReference type="Gene3D" id="6.10.250.2080">
    <property type="match status" value="1"/>
</dbReference>
<feature type="transmembrane region" description="Helical" evidence="3">
    <location>
        <begin position="187"/>
        <end position="210"/>
    </location>
</feature>
<feature type="transmembrane region" description="Helical" evidence="3">
    <location>
        <begin position="32"/>
        <end position="49"/>
    </location>
</feature>
<dbReference type="SUPFAM" id="SSF160544">
    <property type="entry name" value="EscU C-terminal domain-like"/>
    <property type="match status" value="1"/>
</dbReference>
<keyword evidence="5" id="KW-1185">Reference proteome</keyword>
<dbReference type="AlphaFoldDB" id="A0A517LTQ9"/>
<evidence type="ECO:0000256" key="1">
    <source>
        <dbReference type="ARBA" id="ARBA00010690"/>
    </source>
</evidence>
<dbReference type="Pfam" id="PF01312">
    <property type="entry name" value="Bac_export_2"/>
    <property type="match status" value="1"/>
</dbReference>
<organism evidence="4 5">
    <name type="scientific">Rosistilla ulvae</name>
    <dbReference type="NCBI Taxonomy" id="1930277"/>
    <lineage>
        <taxon>Bacteria</taxon>
        <taxon>Pseudomonadati</taxon>
        <taxon>Planctomycetota</taxon>
        <taxon>Planctomycetia</taxon>
        <taxon>Pirellulales</taxon>
        <taxon>Pirellulaceae</taxon>
        <taxon>Rosistilla</taxon>
    </lineage>
</organism>
<feature type="transmembrane region" description="Helical" evidence="3">
    <location>
        <begin position="86"/>
        <end position="109"/>
    </location>
</feature>